<sequence>MTEIIITKNEIKERAKVIRQKIKDGTLPDDEKKILKGIQAKIDDNAGKEFDYSKQVIIVLGFDSAKTIDDNREKIMEAFDRFKSELREIKGFRSTHVDAIKPDCKPLKGTYSYYLKLGEDSSKRASKASQNRTDKRKKDRARKLWSDWKNDGEKNKTRFVGHLAEKRGTSIDTMWDWFEEFEENYFSSQIRDM</sequence>
<accession>A0A1Y1QE24</accession>
<name>A0A1Y1QE24_9GAMM</name>
<dbReference type="Proteomes" id="UP000192491">
    <property type="component" value="Unassembled WGS sequence"/>
</dbReference>
<comment type="caution">
    <text evidence="1">The sequence shown here is derived from an EMBL/GenBank/DDBJ whole genome shotgun (WGS) entry which is preliminary data.</text>
</comment>
<evidence type="ECO:0000313" key="1">
    <source>
        <dbReference type="EMBL" id="OQX03565.1"/>
    </source>
</evidence>
<protein>
    <submittedName>
        <fullName evidence="1">Uncharacterized protein</fullName>
    </submittedName>
</protein>
<evidence type="ECO:0000313" key="2">
    <source>
        <dbReference type="Proteomes" id="UP000192491"/>
    </source>
</evidence>
<dbReference type="EMBL" id="MTEJ01000397">
    <property type="protein sequence ID" value="OQX03565.1"/>
    <property type="molecule type" value="Genomic_DNA"/>
</dbReference>
<proteinExistence type="predicted"/>
<organism evidence="1 2">
    <name type="scientific">Thiothrix lacustris</name>
    <dbReference type="NCBI Taxonomy" id="525917"/>
    <lineage>
        <taxon>Bacteria</taxon>
        <taxon>Pseudomonadati</taxon>
        <taxon>Pseudomonadota</taxon>
        <taxon>Gammaproteobacteria</taxon>
        <taxon>Thiotrichales</taxon>
        <taxon>Thiotrichaceae</taxon>
        <taxon>Thiothrix</taxon>
    </lineage>
</organism>
<reference evidence="1 2" key="1">
    <citation type="submission" date="2017-01" db="EMBL/GenBank/DDBJ databases">
        <title>Novel large sulfur bacteria in the metagenomes of groundwater-fed chemosynthetic microbial mats in the Lake Huron basin.</title>
        <authorList>
            <person name="Sharrar A.M."/>
            <person name="Flood B.E."/>
            <person name="Bailey J.V."/>
            <person name="Jones D.S."/>
            <person name="Biddanda B."/>
            <person name="Ruberg S.A."/>
            <person name="Marcus D.N."/>
            <person name="Dick G.J."/>
        </authorList>
    </citation>
    <scope>NUCLEOTIDE SEQUENCE [LARGE SCALE GENOMIC DNA]</scope>
    <source>
        <strain evidence="1">A8</strain>
    </source>
</reference>
<dbReference type="AlphaFoldDB" id="A0A1Y1QE24"/>
<gene>
    <name evidence="1" type="ORF">BWK73_39125</name>
</gene>